<evidence type="ECO:0000256" key="3">
    <source>
        <dbReference type="ARBA" id="ARBA00022737"/>
    </source>
</evidence>
<feature type="compositionally biased region" description="Basic and acidic residues" evidence="10">
    <location>
        <begin position="825"/>
        <end position="835"/>
    </location>
</feature>
<dbReference type="InterPro" id="IPR017956">
    <property type="entry name" value="AT_hook_DNA-bd_motif"/>
</dbReference>
<evidence type="ECO:0000256" key="8">
    <source>
        <dbReference type="PROSITE-ProRule" id="PRU00035"/>
    </source>
</evidence>
<protein>
    <submittedName>
        <fullName evidence="15">Bromodomain and PHD finger-containing protein 3</fullName>
    </submittedName>
</protein>
<dbReference type="EMBL" id="ALBS01000034">
    <property type="protein sequence ID" value="EJT52085.1"/>
    <property type="molecule type" value="Genomic_DNA"/>
</dbReference>
<dbReference type="HOGENOM" id="CLU_003589_0_0_1"/>
<evidence type="ECO:0000256" key="6">
    <source>
        <dbReference type="ARBA" id="ARBA00023117"/>
    </source>
</evidence>
<feature type="region of interest" description="Disordered" evidence="10">
    <location>
        <begin position="643"/>
        <end position="974"/>
    </location>
</feature>
<evidence type="ECO:0000256" key="9">
    <source>
        <dbReference type="PROSITE-ProRule" id="PRU00146"/>
    </source>
</evidence>
<evidence type="ECO:0000256" key="2">
    <source>
        <dbReference type="ARBA" id="ARBA00022723"/>
    </source>
</evidence>
<reference evidence="15 16" key="1">
    <citation type="journal article" date="2012" name="Eukaryot. Cell">
        <title>Draft genome sequence of CBS 2479, the standard type strain of Trichosporon asahii.</title>
        <authorList>
            <person name="Yang R.Y."/>
            <person name="Li H.T."/>
            <person name="Zhu H."/>
            <person name="Zhou G.P."/>
            <person name="Wang M."/>
            <person name="Wang L."/>
        </authorList>
    </citation>
    <scope>NUCLEOTIDE SEQUENCE [LARGE SCALE GENOMIC DNA]</scope>
    <source>
        <strain evidence="16">ATCC 90039 / CBS 2479 / JCM 2466 / KCTC 7840 / NCYC 2677 / UAMH 7654</strain>
    </source>
</reference>
<dbReference type="PROSITE" id="PS50016">
    <property type="entry name" value="ZF_PHD_2"/>
    <property type="match status" value="1"/>
</dbReference>
<evidence type="ECO:0000256" key="7">
    <source>
        <dbReference type="ARBA" id="ARBA00023242"/>
    </source>
</evidence>
<evidence type="ECO:0000256" key="1">
    <source>
        <dbReference type="ARBA" id="ARBA00004123"/>
    </source>
</evidence>
<dbReference type="InterPro" id="IPR000313">
    <property type="entry name" value="PWWP_dom"/>
</dbReference>
<dbReference type="CDD" id="cd15492">
    <property type="entry name" value="PHD_BRPF_JADE_like"/>
    <property type="match status" value="1"/>
</dbReference>
<feature type="compositionally biased region" description="Basic residues" evidence="10">
    <location>
        <begin position="339"/>
        <end position="348"/>
    </location>
</feature>
<dbReference type="Gene3D" id="1.20.920.10">
    <property type="entry name" value="Bromodomain-like"/>
    <property type="match status" value="1"/>
</dbReference>
<dbReference type="PANTHER" id="PTHR13793:SF107">
    <property type="entry name" value="BROMODOMAIN-CONTAINING PROTEIN HOMOLOG"/>
    <property type="match status" value="1"/>
</dbReference>
<dbReference type="GO" id="GO:0006357">
    <property type="term" value="P:regulation of transcription by RNA polymerase II"/>
    <property type="evidence" value="ECO:0007669"/>
    <property type="project" value="TreeGrafter"/>
</dbReference>
<feature type="domain" description="PWWP" evidence="13">
    <location>
        <begin position="980"/>
        <end position="1047"/>
    </location>
</feature>
<dbReference type="PROSITE" id="PS50014">
    <property type="entry name" value="BROMODOMAIN_2"/>
    <property type="match status" value="1"/>
</dbReference>
<dbReference type="InterPro" id="IPR019787">
    <property type="entry name" value="Znf_PHD-finger"/>
</dbReference>
<dbReference type="VEuPathDB" id="FungiDB:A1Q1_06623"/>
<feature type="compositionally biased region" description="Basic residues" evidence="10">
    <location>
        <begin position="319"/>
        <end position="329"/>
    </location>
</feature>
<dbReference type="GO" id="GO:0006325">
    <property type="term" value="P:chromatin organization"/>
    <property type="evidence" value="ECO:0007669"/>
    <property type="project" value="UniProtKB-ARBA"/>
</dbReference>
<dbReference type="CDD" id="cd05839">
    <property type="entry name" value="PWWP_BRPF"/>
    <property type="match status" value="1"/>
</dbReference>
<dbReference type="PROSITE" id="PS50812">
    <property type="entry name" value="PWWP"/>
    <property type="match status" value="1"/>
</dbReference>
<dbReference type="SMART" id="SM00384">
    <property type="entry name" value="AT_hook"/>
    <property type="match status" value="2"/>
</dbReference>
<dbReference type="SUPFAM" id="SSF63748">
    <property type="entry name" value="Tudor/PWWP/MBT"/>
    <property type="match status" value="1"/>
</dbReference>
<dbReference type="Pfam" id="PF00439">
    <property type="entry name" value="Bromodomain"/>
    <property type="match status" value="1"/>
</dbReference>
<feature type="region of interest" description="Disordered" evidence="10">
    <location>
        <begin position="1077"/>
        <end position="1111"/>
    </location>
</feature>
<dbReference type="FunFam" id="3.30.40.10:FF:000007">
    <property type="entry name" value="Bromodomain containing 1, isoform CRA_b"/>
    <property type="match status" value="1"/>
</dbReference>
<dbReference type="Gene3D" id="2.30.30.140">
    <property type="match status" value="1"/>
</dbReference>
<keyword evidence="3" id="KW-0677">Repeat</keyword>
<evidence type="ECO:0000256" key="4">
    <source>
        <dbReference type="ARBA" id="ARBA00022771"/>
    </source>
</evidence>
<proteinExistence type="predicted"/>
<dbReference type="Pfam" id="PF00855">
    <property type="entry name" value="PWWP"/>
    <property type="match status" value="1"/>
</dbReference>
<dbReference type="PROSITE" id="PS01359">
    <property type="entry name" value="ZF_PHD_1"/>
    <property type="match status" value="1"/>
</dbReference>
<dbReference type="SUPFAM" id="SSF47370">
    <property type="entry name" value="Bromodomain"/>
    <property type="match status" value="1"/>
</dbReference>
<dbReference type="SMART" id="SM00293">
    <property type="entry name" value="PWWP"/>
    <property type="match status" value="1"/>
</dbReference>
<dbReference type="InterPro" id="IPR013083">
    <property type="entry name" value="Znf_RING/FYVE/PHD"/>
</dbReference>
<evidence type="ECO:0000259" key="12">
    <source>
        <dbReference type="PROSITE" id="PS50016"/>
    </source>
</evidence>
<dbReference type="InterPro" id="IPR001965">
    <property type="entry name" value="Znf_PHD"/>
</dbReference>
<keyword evidence="6 8" id="KW-0103">Bromodomain</keyword>
<dbReference type="Pfam" id="PF10513">
    <property type="entry name" value="EPL1"/>
    <property type="match status" value="1"/>
</dbReference>
<feature type="compositionally biased region" description="Basic and acidic residues" evidence="10">
    <location>
        <begin position="737"/>
        <end position="748"/>
    </location>
</feature>
<name>J4UJU4_TRIAS</name>
<feature type="domain" description="PHD-type" evidence="12">
    <location>
        <begin position="127"/>
        <end position="177"/>
    </location>
</feature>
<dbReference type="CDD" id="cd04369">
    <property type="entry name" value="Bromodomain"/>
    <property type="match status" value="1"/>
</dbReference>
<evidence type="ECO:0000256" key="5">
    <source>
        <dbReference type="ARBA" id="ARBA00022833"/>
    </source>
</evidence>
<accession>J4UJU4</accession>
<comment type="subcellular location">
    <subcellularLocation>
        <location evidence="1">Nucleus</location>
    </subcellularLocation>
</comment>
<dbReference type="Gene3D" id="3.30.40.10">
    <property type="entry name" value="Zinc/RING finger domain, C3HC4 (zinc finger)"/>
    <property type="match status" value="2"/>
</dbReference>
<dbReference type="InterPro" id="IPR001487">
    <property type="entry name" value="Bromodomain"/>
</dbReference>
<feature type="region of interest" description="Disordered" evidence="10">
    <location>
        <begin position="299"/>
        <end position="379"/>
    </location>
</feature>
<feature type="compositionally biased region" description="Basic and acidic residues" evidence="10">
    <location>
        <begin position="1087"/>
        <end position="1111"/>
    </location>
</feature>
<evidence type="ECO:0000259" key="11">
    <source>
        <dbReference type="PROSITE" id="PS50014"/>
    </source>
</evidence>
<dbReference type="PANTHER" id="PTHR13793">
    <property type="entry name" value="PHD FINGER PROTEINS"/>
    <property type="match status" value="1"/>
</dbReference>
<dbReference type="OrthoDB" id="20839at2759"/>
<sequence length="1111" mass="124023">MSTMSSASGEKTYEIPTVSFRVITDDKSLLAPAGVHSEQARSYGYNDFSDFERPEHYIRYIEPIESELAAQVEYDMDEQDQEWLDTVNAERKKDQSGPVSYEVFEIIMDKLEKEWFTLPETNMPDGDSKCAICDDGEGENSNAIVFCDGCNLAVHQDCYGVPYIPEGQWLCRKCTVSPENPVSCLFCPNEGGAFKQTTTGHWAHLLCAIWIPELGVGNAIYMEPVEGVDMVPKSRWKLHCSLCKERVGACIQCENKSCFTAFHVTCARQAGLLMSMKLMGADGQLKAYCEKHLPSYHETSESDVFEDEEEEEEVVTPPPRKRGRPRKNSIRNTSGGQPKRPRGRPPKHRKEEEEQAVVVADKKRKVTTKSARAHAKSYRPGPPIVPRMIVNKLLDYIGKISIRKKQPFVERLCRYWSLKREARRGAPLLKRLHLEPWTATTESKEQTDAEKAKNLEFLGMLRNDLEKVRMLAELVRKREKEKLRQAQVIKEVVDSFIFPHYETLRSTMDRGEFFLQPVTLEEAPDYYDVIKEPMSWTQIDAKLKSVKYLNVADFKYNKSETSFHRTASRIKKNAAPLLDALNSIPAAGQLMPPAPEEGEWGPTPEEVGDLETSLARLQTMLAPDLSETGREEGRDMLRSIFAFEVEKEPPPPPSPKKRKTMSAAERNKKFEQAEERYKERLSMGGGSTRVSRAAAAATIPESPPPTTGRRKASEETSETSRRSQPGVVGVTSVPAMSERERRQAEKNLDLIAESLDSKDEYERFNVGWILPEGSKRRRPAPVTVPPPPKRSTSRAASSVSGASERNKRQRTSTPNDAPASKKRKGAEPAPEKEEEKAEEEDVDAEGEDEELTPVPDSAVTPYFPRSSLSPPPADADGEADDAASDKTAVEQPSKSKPEKDATPVPEKATKDESMDVDADADGDTKNDPITPKTPAGQEGSTAESTPAKDRRKSLVAPKPALPADGSDPYPPGTQEKLTSVWAKVTSYPYFPGVVIDPRADPSIVPPSVLALEAEETKSGRAWLVRFHDKQGSWGWMHPERIEALGQDDEIDKMYLAGKERSRNKGFKSSHLKASCKAAYQKAMEAQDPTRTESSGDKEKEAEAKSEKQVSV</sequence>
<feature type="compositionally biased region" description="Basic and acidic residues" evidence="10">
    <location>
        <begin position="665"/>
        <end position="681"/>
    </location>
</feature>
<feature type="compositionally biased region" description="Acidic residues" evidence="10">
    <location>
        <begin position="301"/>
        <end position="314"/>
    </location>
</feature>
<dbReference type="InterPro" id="IPR019542">
    <property type="entry name" value="Enhancer_polycomb-like_N"/>
</dbReference>
<keyword evidence="7" id="KW-0539">Nucleus</keyword>
<dbReference type="KEGG" id="tasa:A1Q1_06623"/>
<keyword evidence="4 9" id="KW-0863">Zinc-finger</keyword>
<dbReference type="PROSITE" id="PS51805">
    <property type="entry name" value="EPHD"/>
    <property type="match status" value="1"/>
</dbReference>
<organism evidence="15 16">
    <name type="scientific">Trichosporon asahii var. asahii (strain ATCC 90039 / CBS 2479 / JCM 2466 / KCTC 7840 / NBRC 103889/ NCYC 2677 / UAMH 7654)</name>
    <name type="common">Yeast</name>
    <dbReference type="NCBI Taxonomy" id="1186058"/>
    <lineage>
        <taxon>Eukaryota</taxon>
        <taxon>Fungi</taxon>
        <taxon>Dikarya</taxon>
        <taxon>Basidiomycota</taxon>
        <taxon>Agaricomycotina</taxon>
        <taxon>Tremellomycetes</taxon>
        <taxon>Trichosporonales</taxon>
        <taxon>Trichosporonaceae</taxon>
        <taxon>Trichosporon</taxon>
    </lineage>
</organism>
<dbReference type="GO" id="GO:0008270">
    <property type="term" value="F:zinc ion binding"/>
    <property type="evidence" value="ECO:0007669"/>
    <property type="project" value="UniProtKB-KW"/>
</dbReference>
<dbReference type="Pfam" id="PF13831">
    <property type="entry name" value="PHD_2"/>
    <property type="match status" value="1"/>
</dbReference>
<dbReference type="SMART" id="SM00249">
    <property type="entry name" value="PHD"/>
    <property type="match status" value="2"/>
</dbReference>
<comment type="caution">
    <text evidence="15">The sequence shown here is derived from an EMBL/GenBank/DDBJ whole genome shotgun (WGS) entry which is preliminary data.</text>
</comment>
<feature type="compositionally biased region" description="Basic residues" evidence="10">
    <location>
        <begin position="362"/>
        <end position="377"/>
    </location>
</feature>
<dbReference type="SUPFAM" id="SSF57903">
    <property type="entry name" value="FYVE/PHD zinc finger"/>
    <property type="match status" value="1"/>
</dbReference>
<dbReference type="InterPro" id="IPR011011">
    <property type="entry name" value="Znf_FYVE_PHD"/>
</dbReference>
<feature type="compositionally biased region" description="Basic and acidic residues" evidence="10">
    <location>
        <begin position="711"/>
        <end position="721"/>
    </location>
</feature>
<dbReference type="InterPro" id="IPR050701">
    <property type="entry name" value="Histone_Mod_Regulator"/>
</dbReference>
<dbReference type="Proteomes" id="UP000002748">
    <property type="component" value="Unassembled WGS sequence"/>
</dbReference>
<dbReference type="GO" id="GO:0005634">
    <property type="term" value="C:nucleus"/>
    <property type="evidence" value="ECO:0007669"/>
    <property type="project" value="UniProtKB-SubCell"/>
</dbReference>
<keyword evidence="2" id="KW-0479">Metal-binding</keyword>
<keyword evidence="5" id="KW-0862">Zinc</keyword>
<dbReference type="InterPro" id="IPR036427">
    <property type="entry name" value="Bromodomain-like_sf"/>
</dbReference>
<evidence type="ECO:0000259" key="13">
    <source>
        <dbReference type="PROSITE" id="PS50812"/>
    </source>
</evidence>
<gene>
    <name evidence="15" type="ORF">A1Q1_06623</name>
</gene>
<feature type="compositionally biased region" description="Basic and acidic residues" evidence="10">
    <location>
        <begin position="883"/>
        <end position="913"/>
    </location>
</feature>
<evidence type="ECO:0000256" key="10">
    <source>
        <dbReference type="SAM" id="MobiDB-lite"/>
    </source>
</evidence>
<dbReference type="GeneID" id="25990135"/>
<feature type="compositionally biased region" description="Acidic residues" evidence="10">
    <location>
        <begin position="836"/>
        <end position="851"/>
    </location>
</feature>
<dbReference type="Pfam" id="PF13832">
    <property type="entry name" value="zf-HC5HC2H_2"/>
    <property type="match status" value="1"/>
</dbReference>
<feature type="domain" description="Bromo" evidence="11">
    <location>
        <begin position="506"/>
        <end position="554"/>
    </location>
</feature>
<feature type="domain" description="PHD-type" evidence="14">
    <location>
        <begin position="181"/>
        <end position="293"/>
    </location>
</feature>
<evidence type="ECO:0000259" key="14">
    <source>
        <dbReference type="PROSITE" id="PS51805"/>
    </source>
</evidence>
<dbReference type="AlphaFoldDB" id="J4UJU4"/>
<dbReference type="RefSeq" id="XP_014183147.1">
    <property type="nucleotide sequence ID" value="XM_014327672.1"/>
</dbReference>
<evidence type="ECO:0000313" key="15">
    <source>
        <dbReference type="EMBL" id="EJT52085.1"/>
    </source>
</evidence>
<dbReference type="GO" id="GO:0003677">
    <property type="term" value="F:DNA binding"/>
    <property type="evidence" value="ECO:0007669"/>
    <property type="project" value="InterPro"/>
</dbReference>
<dbReference type="FunFam" id="3.30.40.10:FF:000008">
    <property type="entry name" value="Bromodomain containing 1, isoform CRA_a"/>
    <property type="match status" value="1"/>
</dbReference>
<dbReference type="SMART" id="SM00297">
    <property type="entry name" value="BROMO"/>
    <property type="match status" value="1"/>
</dbReference>
<dbReference type="InterPro" id="IPR034732">
    <property type="entry name" value="EPHD"/>
</dbReference>
<evidence type="ECO:0000313" key="16">
    <source>
        <dbReference type="Proteomes" id="UP000002748"/>
    </source>
</evidence>
<dbReference type="InterPro" id="IPR019786">
    <property type="entry name" value="Zinc_finger_PHD-type_CS"/>
</dbReference>